<dbReference type="SUPFAM" id="SSF54277">
    <property type="entry name" value="CAD &amp; PB1 domains"/>
    <property type="match status" value="1"/>
</dbReference>
<dbReference type="STRING" id="1257118.L8GGA9"/>
<organism evidence="9 10">
    <name type="scientific">Acanthamoeba castellanii (strain ATCC 30010 / Neff)</name>
    <dbReference type="NCBI Taxonomy" id="1257118"/>
    <lineage>
        <taxon>Eukaryota</taxon>
        <taxon>Amoebozoa</taxon>
        <taxon>Discosea</taxon>
        <taxon>Longamoebia</taxon>
        <taxon>Centramoebida</taxon>
        <taxon>Acanthamoebidae</taxon>
        <taxon>Acanthamoeba</taxon>
    </lineage>
</organism>
<dbReference type="InterPro" id="IPR009060">
    <property type="entry name" value="UBA-like_sf"/>
</dbReference>
<dbReference type="Gene3D" id="2.60.40.10">
    <property type="entry name" value="Immunoglobulins"/>
    <property type="match status" value="1"/>
</dbReference>
<evidence type="ECO:0000259" key="7">
    <source>
        <dbReference type="PROSITE" id="PS50030"/>
    </source>
</evidence>
<feature type="domain" description="UBA" evidence="7">
    <location>
        <begin position="462"/>
        <end position="506"/>
    </location>
</feature>
<accession>L8GGA9</accession>
<gene>
    <name evidence="9" type="ORF">ACA1_274920</name>
</gene>
<feature type="domain" description="PB1" evidence="8">
    <location>
        <begin position="1"/>
        <end position="90"/>
    </location>
</feature>
<dbReference type="GO" id="GO:0005776">
    <property type="term" value="C:autophagosome"/>
    <property type="evidence" value="ECO:0007669"/>
    <property type="project" value="UniProtKB-SubCell"/>
</dbReference>
<dbReference type="InterPro" id="IPR032350">
    <property type="entry name" value="Nbr1_FW"/>
</dbReference>
<dbReference type="PANTHER" id="PTHR20930:SF0">
    <property type="entry name" value="PROTEIN ILRUN"/>
    <property type="match status" value="1"/>
</dbReference>
<dbReference type="Gene3D" id="1.10.8.10">
    <property type="entry name" value="DNA helicase RuvA subunit, C-terminal domain"/>
    <property type="match status" value="1"/>
</dbReference>
<keyword evidence="4" id="KW-0862">Zinc</keyword>
<name>L8GGA9_ACACF</name>
<dbReference type="KEGG" id="acan:ACA1_274920"/>
<feature type="compositionally biased region" description="Acidic residues" evidence="6">
    <location>
        <begin position="358"/>
        <end position="371"/>
    </location>
</feature>
<keyword evidence="10" id="KW-1185">Reference proteome</keyword>
<dbReference type="CDD" id="cd02340">
    <property type="entry name" value="ZZ_NBR1_like"/>
    <property type="match status" value="1"/>
</dbReference>
<dbReference type="InterPro" id="IPR053793">
    <property type="entry name" value="PB1-like"/>
</dbReference>
<dbReference type="PANTHER" id="PTHR20930">
    <property type="entry name" value="OVARIAN CARCINOMA ANTIGEN CA125-RELATED"/>
    <property type="match status" value="1"/>
</dbReference>
<keyword evidence="3" id="KW-0863">Zinc-finger</keyword>
<dbReference type="GO" id="GO:0008270">
    <property type="term" value="F:zinc ion binding"/>
    <property type="evidence" value="ECO:0007669"/>
    <property type="project" value="UniProtKB-KW"/>
</dbReference>
<dbReference type="InterPro" id="IPR000433">
    <property type="entry name" value="Znf_ZZ"/>
</dbReference>
<dbReference type="OMA" id="TKWHREL"/>
<feature type="region of interest" description="Disordered" evidence="6">
    <location>
        <begin position="343"/>
        <end position="372"/>
    </location>
</feature>
<evidence type="ECO:0000313" key="9">
    <source>
        <dbReference type="EMBL" id="ELR11904.1"/>
    </source>
</evidence>
<dbReference type="VEuPathDB" id="AmoebaDB:ACA1_274920"/>
<dbReference type="SUPFAM" id="SSF57850">
    <property type="entry name" value="RING/U-box"/>
    <property type="match status" value="1"/>
</dbReference>
<dbReference type="SMART" id="SM00666">
    <property type="entry name" value="PB1"/>
    <property type="match status" value="1"/>
</dbReference>
<dbReference type="FunFam" id="2.60.40.10:FF:000199">
    <property type="entry name" value="next to BRCA1 gene 1 protein-like"/>
    <property type="match status" value="1"/>
</dbReference>
<dbReference type="Gene3D" id="3.10.20.90">
    <property type="entry name" value="Phosphatidylinositol 3-kinase Catalytic Subunit, Chain A, domain 1"/>
    <property type="match status" value="1"/>
</dbReference>
<evidence type="ECO:0000256" key="2">
    <source>
        <dbReference type="ARBA" id="ARBA00022723"/>
    </source>
</evidence>
<evidence type="ECO:0000256" key="6">
    <source>
        <dbReference type="SAM" id="MobiDB-lite"/>
    </source>
</evidence>
<dbReference type="InterPro" id="IPR043145">
    <property type="entry name" value="Znf_ZZ_sf"/>
</dbReference>
<dbReference type="EMBL" id="KB008146">
    <property type="protein sequence ID" value="ELR11904.1"/>
    <property type="molecule type" value="Genomic_DNA"/>
</dbReference>
<dbReference type="SMART" id="SM00291">
    <property type="entry name" value="ZnF_ZZ"/>
    <property type="match status" value="1"/>
</dbReference>
<evidence type="ECO:0000256" key="4">
    <source>
        <dbReference type="ARBA" id="ARBA00022833"/>
    </source>
</evidence>
<proteinExistence type="predicted"/>
<dbReference type="PROSITE" id="PS51745">
    <property type="entry name" value="PB1"/>
    <property type="match status" value="1"/>
</dbReference>
<dbReference type="CDD" id="cd05992">
    <property type="entry name" value="PB1"/>
    <property type="match status" value="1"/>
</dbReference>
<dbReference type="GeneID" id="14912381"/>
<evidence type="ECO:0000256" key="5">
    <source>
        <dbReference type="ARBA" id="ARBA00023329"/>
    </source>
</evidence>
<dbReference type="SUPFAM" id="SSF46934">
    <property type="entry name" value="UBA-like"/>
    <property type="match status" value="1"/>
</dbReference>
<comment type="subcellular location">
    <subcellularLocation>
        <location evidence="1">Cytoplasmic vesicle</location>
        <location evidence="1">Autophagosome</location>
    </subcellularLocation>
</comment>
<evidence type="ECO:0000259" key="8">
    <source>
        <dbReference type="PROSITE" id="PS51745"/>
    </source>
</evidence>
<keyword evidence="5" id="KW-0968">Cytoplasmic vesicle</keyword>
<evidence type="ECO:0000313" key="10">
    <source>
        <dbReference type="Proteomes" id="UP000011083"/>
    </source>
</evidence>
<evidence type="ECO:0000256" key="3">
    <source>
        <dbReference type="ARBA" id="ARBA00022771"/>
    </source>
</evidence>
<dbReference type="Pfam" id="PF00564">
    <property type="entry name" value="PB1"/>
    <property type="match status" value="1"/>
</dbReference>
<dbReference type="Pfam" id="PF16158">
    <property type="entry name" value="N_BRCA1_IG"/>
    <property type="match status" value="1"/>
</dbReference>
<dbReference type="GO" id="GO:0031410">
    <property type="term" value="C:cytoplasmic vesicle"/>
    <property type="evidence" value="ECO:0007669"/>
    <property type="project" value="UniProtKB-KW"/>
</dbReference>
<protein>
    <submittedName>
        <fullName evidence="9">PB1 domain containing protein</fullName>
    </submittedName>
</protein>
<dbReference type="OrthoDB" id="20017at2759"/>
<dbReference type="AlphaFoldDB" id="L8GGA9"/>
<dbReference type="InterPro" id="IPR013783">
    <property type="entry name" value="Ig-like_fold"/>
</dbReference>
<feature type="compositionally biased region" description="Acidic residues" evidence="6">
    <location>
        <begin position="394"/>
        <end position="419"/>
    </location>
</feature>
<feature type="region of interest" description="Disordered" evidence="6">
    <location>
        <begin position="388"/>
        <end position="459"/>
    </location>
</feature>
<dbReference type="CDD" id="cd14947">
    <property type="entry name" value="NBR1_like"/>
    <property type="match status" value="1"/>
</dbReference>
<dbReference type="Proteomes" id="UP000011083">
    <property type="component" value="Unassembled WGS sequence"/>
</dbReference>
<dbReference type="InterPro" id="IPR000270">
    <property type="entry name" value="PB1_dom"/>
</dbReference>
<evidence type="ECO:0000256" key="1">
    <source>
        <dbReference type="ARBA" id="ARBA00004419"/>
    </source>
</evidence>
<dbReference type="RefSeq" id="XP_004333917.1">
    <property type="nucleotide sequence ID" value="XM_004333869.1"/>
</dbReference>
<sequence length="506" mass="55403">MVVIKFQYGNDVRRITLPAEGITYEQLLSLIESLYSQAGPGDHPALPQEFKLKYADEENDFIGLTCDNELRDALSLLPEGKVLRIMIVDVAPAPNPGPPATGTTMDDVVHNVLCHHCGHQVQGVLFLCVNCATDYSLCSECERQRPHDSQHLFLKIYAPLPPDALAQGVLPLLPNLYAPSASTSSAATAGTQQACPNWIRQRKASDGAPRGRAACYNKRTGPRREDQKLACRFVEDITVDDGHAMTPGSPFVKIWRLRNSGNVAWPEGVALSFVSGDSLSLFESIPVMSVAPGAEVDVSVDMTAPKEVGRYVSNWRLQSPSGVFFGHQVWADIMVVKDAGKCADSENDKPAVQFRESDDSEEDSDNNESEWELGRSKVRRIAKVIRGRSHSDIDSDDETLNEAEAEAEAEERGEQEETTDQTRAEGDNVAPAAQEAQELVEEHQPPQQSPASSEDDEWEVVAAKEEWADELAALREMGLGDLDTIRRALKEAKGNVDLAAQSLLGD</sequence>
<keyword evidence="2" id="KW-0479">Metal-binding</keyword>
<dbReference type="PROSITE" id="PS50030">
    <property type="entry name" value="UBA"/>
    <property type="match status" value="1"/>
</dbReference>
<reference evidence="9 10" key="1">
    <citation type="journal article" date="2013" name="Genome Biol.">
        <title>Genome of Acanthamoeba castellanii highlights extensive lateral gene transfer and early evolution of tyrosine kinase signaling.</title>
        <authorList>
            <person name="Clarke M."/>
            <person name="Lohan A.J."/>
            <person name="Liu B."/>
            <person name="Lagkouvardos I."/>
            <person name="Roy S."/>
            <person name="Zafar N."/>
            <person name="Bertelli C."/>
            <person name="Schilde C."/>
            <person name="Kianianmomeni A."/>
            <person name="Burglin T.R."/>
            <person name="Frech C."/>
            <person name="Turcotte B."/>
            <person name="Kopec K.O."/>
            <person name="Synnott J.M."/>
            <person name="Choo C."/>
            <person name="Paponov I."/>
            <person name="Finkler A."/>
            <person name="Soon Heng Tan C."/>
            <person name="Hutchins A.P."/>
            <person name="Weinmeier T."/>
            <person name="Rattei T."/>
            <person name="Chu J.S."/>
            <person name="Gimenez G."/>
            <person name="Irimia M."/>
            <person name="Rigden D.J."/>
            <person name="Fitzpatrick D.A."/>
            <person name="Lorenzo-Morales J."/>
            <person name="Bateman A."/>
            <person name="Chiu C.H."/>
            <person name="Tang P."/>
            <person name="Hegemann P."/>
            <person name="Fromm H."/>
            <person name="Raoult D."/>
            <person name="Greub G."/>
            <person name="Miranda-Saavedra D."/>
            <person name="Chen N."/>
            <person name="Nash P."/>
            <person name="Ginger M.L."/>
            <person name="Horn M."/>
            <person name="Schaap P."/>
            <person name="Caler L."/>
            <person name="Loftus B."/>
        </authorList>
    </citation>
    <scope>NUCLEOTIDE SEQUENCE [LARGE SCALE GENOMIC DNA]</scope>
    <source>
        <strain evidence="9 10">Neff</strain>
    </source>
</reference>
<dbReference type="Gene3D" id="3.30.60.90">
    <property type="match status" value="1"/>
</dbReference>
<dbReference type="InterPro" id="IPR015940">
    <property type="entry name" value="UBA"/>
</dbReference>